<sequence length="167" mass="19002">MTALQVILFKLMCPRDHRAKSIQFQLTCVLRRDSHKTPLWLCFLILSVLSTCSSAASMTEIKDLQTCLGSLRVSIEKSDAMLYSPSVNEVTDVCKEKVLQCYMLELLMILEEEDINDPEAPCIGHFSRDLKPEDGCPPCEIHSLEDSKKFYQNLETILQKITDENSI</sequence>
<evidence type="ECO:0000256" key="1">
    <source>
        <dbReference type="ARBA" id="ARBA00004613"/>
    </source>
</evidence>
<dbReference type="OMA" id="KCYMLEL"/>
<evidence type="ECO:0000256" key="7">
    <source>
        <dbReference type="RuleBase" id="RU003453"/>
    </source>
</evidence>
<dbReference type="GO" id="GO:0005615">
    <property type="term" value="C:extracellular space"/>
    <property type="evidence" value="ECO:0007669"/>
    <property type="project" value="UniProtKB-KW"/>
</dbReference>
<dbReference type="GO" id="GO:0001819">
    <property type="term" value="P:positive regulation of cytokine production"/>
    <property type="evidence" value="ECO:0007669"/>
    <property type="project" value="TreeGrafter"/>
</dbReference>
<dbReference type="SUPFAM" id="SSF47266">
    <property type="entry name" value="4-helical cytokines"/>
    <property type="match status" value="1"/>
</dbReference>
<evidence type="ECO:0000256" key="3">
    <source>
        <dbReference type="ARBA" id="ARBA00022514"/>
    </source>
</evidence>
<dbReference type="InterPro" id="IPR003443">
    <property type="entry name" value="IL-15/IL-21_fam"/>
</dbReference>
<dbReference type="InterPro" id="IPR009079">
    <property type="entry name" value="4_helix_cytokine-like_core"/>
</dbReference>
<keyword evidence="3 7" id="KW-0202">Cytokine</keyword>
<dbReference type="GO" id="GO:0006955">
    <property type="term" value="P:immune response"/>
    <property type="evidence" value="ECO:0007669"/>
    <property type="project" value="InterPro"/>
</dbReference>
<dbReference type="Ensembl" id="ENSKMAT00000004700.1">
    <property type="protein sequence ID" value="ENSKMAP00000004615.1"/>
    <property type="gene ID" value="ENSKMAG00000003530.1"/>
</dbReference>
<evidence type="ECO:0000256" key="2">
    <source>
        <dbReference type="ARBA" id="ARBA00006050"/>
    </source>
</evidence>
<dbReference type="Gene3D" id="1.20.1250.70">
    <property type="entry name" value="Interleukin-15/Interleukin-21"/>
    <property type="match status" value="1"/>
</dbReference>
<comment type="similarity">
    <text evidence="2 7">Belongs to the IL-15/IL-21 family.</text>
</comment>
<dbReference type="GO" id="GO:0042119">
    <property type="term" value="P:neutrophil activation"/>
    <property type="evidence" value="ECO:0007669"/>
    <property type="project" value="TreeGrafter"/>
</dbReference>
<dbReference type="AlphaFoldDB" id="A0A3Q2ZNL0"/>
<accession>A0A3Q2ZNL0</accession>
<evidence type="ECO:0000313" key="9">
    <source>
        <dbReference type="Proteomes" id="UP000264800"/>
    </source>
</evidence>
<dbReference type="InterPro" id="IPR020439">
    <property type="entry name" value="IL-15"/>
</dbReference>
<organism evidence="8 9">
    <name type="scientific">Kryptolebias marmoratus</name>
    <name type="common">Mangrove killifish</name>
    <name type="synonym">Rivulus marmoratus</name>
    <dbReference type="NCBI Taxonomy" id="37003"/>
    <lineage>
        <taxon>Eukaryota</taxon>
        <taxon>Metazoa</taxon>
        <taxon>Chordata</taxon>
        <taxon>Craniata</taxon>
        <taxon>Vertebrata</taxon>
        <taxon>Euteleostomi</taxon>
        <taxon>Actinopterygii</taxon>
        <taxon>Neopterygii</taxon>
        <taxon>Teleostei</taxon>
        <taxon>Neoteleostei</taxon>
        <taxon>Acanthomorphata</taxon>
        <taxon>Ovalentaria</taxon>
        <taxon>Atherinomorphae</taxon>
        <taxon>Cyprinodontiformes</taxon>
        <taxon>Rivulidae</taxon>
        <taxon>Kryptolebias</taxon>
    </lineage>
</organism>
<dbReference type="GO" id="GO:0042102">
    <property type="term" value="P:positive regulation of T cell proliferation"/>
    <property type="evidence" value="ECO:0007669"/>
    <property type="project" value="TreeGrafter"/>
</dbReference>
<dbReference type="PRINTS" id="PR01930">
    <property type="entry name" value="INTRLEUKIN15"/>
</dbReference>
<reference evidence="8" key="2">
    <citation type="submission" date="2025-09" db="UniProtKB">
        <authorList>
            <consortium name="Ensembl"/>
        </authorList>
    </citation>
    <scope>IDENTIFICATION</scope>
</reference>
<keyword evidence="6" id="KW-1015">Disulfide bond</keyword>
<dbReference type="PANTHER" id="PTHR14356:SF3">
    <property type="entry name" value="INTERLEUKIN-15"/>
    <property type="match status" value="1"/>
</dbReference>
<dbReference type="PANTHER" id="PTHR14356">
    <property type="entry name" value="INTERLEUKIN-15-RELATED"/>
    <property type="match status" value="1"/>
</dbReference>
<evidence type="ECO:0000313" key="8">
    <source>
        <dbReference type="Ensembl" id="ENSKMAP00000004615.1"/>
    </source>
</evidence>
<proteinExistence type="inferred from homology"/>
<dbReference type="GO" id="GO:0005125">
    <property type="term" value="F:cytokine activity"/>
    <property type="evidence" value="ECO:0007669"/>
    <property type="project" value="UniProtKB-KW"/>
</dbReference>
<dbReference type="Pfam" id="PF02372">
    <property type="entry name" value="IL15"/>
    <property type="match status" value="1"/>
</dbReference>
<keyword evidence="4" id="KW-0964">Secreted</keyword>
<name>A0A3Q2ZNL0_KRYMA</name>
<dbReference type="GeneTree" id="ENSGT00490000044733"/>
<protein>
    <recommendedName>
        <fullName evidence="7">Interleukin</fullName>
    </recommendedName>
</protein>
<dbReference type="STRING" id="37003.ENSKMAP00000004615"/>
<evidence type="ECO:0000256" key="5">
    <source>
        <dbReference type="ARBA" id="ARBA00022729"/>
    </source>
</evidence>
<keyword evidence="5" id="KW-0732">Signal</keyword>
<dbReference type="GO" id="GO:0005126">
    <property type="term" value="F:cytokine receptor binding"/>
    <property type="evidence" value="ECO:0007669"/>
    <property type="project" value="InterPro"/>
</dbReference>
<evidence type="ECO:0000256" key="6">
    <source>
        <dbReference type="ARBA" id="ARBA00023157"/>
    </source>
</evidence>
<keyword evidence="9" id="KW-1185">Reference proteome</keyword>
<evidence type="ECO:0000256" key="4">
    <source>
        <dbReference type="ARBA" id="ARBA00022525"/>
    </source>
</evidence>
<reference evidence="8" key="1">
    <citation type="submission" date="2025-08" db="UniProtKB">
        <authorList>
            <consortium name="Ensembl"/>
        </authorList>
    </citation>
    <scope>IDENTIFICATION</scope>
</reference>
<dbReference type="GO" id="GO:0050778">
    <property type="term" value="P:positive regulation of immune response"/>
    <property type="evidence" value="ECO:0007669"/>
    <property type="project" value="TreeGrafter"/>
</dbReference>
<comment type="subcellular location">
    <subcellularLocation>
        <location evidence="1">Secreted</location>
    </subcellularLocation>
</comment>
<dbReference type="Proteomes" id="UP000264800">
    <property type="component" value="Unplaced"/>
</dbReference>